<feature type="domain" description="Lipid/polyisoprenoid-binding YceI-like" evidence="2">
    <location>
        <begin position="24"/>
        <end position="194"/>
    </location>
</feature>
<evidence type="ECO:0000313" key="3">
    <source>
        <dbReference type="EMBL" id="MDY7233021.1"/>
    </source>
</evidence>
<dbReference type="RefSeq" id="WP_321551734.1">
    <property type="nucleotide sequence ID" value="NZ_JAXIVS010000026.1"/>
</dbReference>
<keyword evidence="1" id="KW-0732">Signal</keyword>
<name>A0ABU5HI44_9BACT</name>
<sequence length="208" mass="22067">MKTLLKSVVAAAVLAAPSLALAAAWEIDPAHSGAQFSVKHMMVSNVKGEFGKLAGTFNIDEKDITKSTVDVTIDATTINTRNEQRDNHLRSPDFFDVKNHPNITFKSTKVEKGADGKLKVTGNLTLHGVTKPVVLDVEGPTPEVKSPFGDTRIGASATTTLNRKDFGLNWNKAIETGGVVVGDEVRVSIDLEGVKKAPAAAPAAPVKK</sequence>
<dbReference type="PANTHER" id="PTHR34406:SF1">
    <property type="entry name" value="PROTEIN YCEI"/>
    <property type="match status" value="1"/>
</dbReference>
<dbReference type="Proteomes" id="UP001291309">
    <property type="component" value="Unassembled WGS sequence"/>
</dbReference>
<dbReference type="EMBL" id="JAXIVS010000026">
    <property type="protein sequence ID" value="MDY7233021.1"/>
    <property type="molecule type" value="Genomic_DNA"/>
</dbReference>
<gene>
    <name evidence="3" type="ORF">SYV04_41930</name>
</gene>
<dbReference type="PANTHER" id="PTHR34406">
    <property type="entry name" value="PROTEIN YCEI"/>
    <property type="match status" value="1"/>
</dbReference>
<reference evidence="3 4" key="1">
    <citation type="submission" date="2023-12" db="EMBL/GenBank/DDBJ databases">
        <title>the genome sequence of Hyalangium sp. s54d21.</title>
        <authorList>
            <person name="Zhang X."/>
        </authorList>
    </citation>
    <scope>NUCLEOTIDE SEQUENCE [LARGE SCALE GENOMIC DNA]</scope>
    <source>
        <strain evidence="4">s54d21</strain>
    </source>
</reference>
<accession>A0ABU5HI44</accession>
<feature type="chain" id="PRO_5046393811" evidence="1">
    <location>
        <begin position="23"/>
        <end position="208"/>
    </location>
</feature>
<comment type="caution">
    <text evidence="3">The sequence shown here is derived from an EMBL/GenBank/DDBJ whole genome shotgun (WGS) entry which is preliminary data.</text>
</comment>
<evidence type="ECO:0000313" key="4">
    <source>
        <dbReference type="Proteomes" id="UP001291309"/>
    </source>
</evidence>
<dbReference type="SUPFAM" id="SSF101874">
    <property type="entry name" value="YceI-like"/>
    <property type="match status" value="1"/>
</dbReference>
<evidence type="ECO:0000256" key="1">
    <source>
        <dbReference type="SAM" id="SignalP"/>
    </source>
</evidence>
<feature type="signal peptide" evidence="1">
    <location>
        <begin position="1"/>
        <end position="22"/>
    </location>
</feature>
<evidence type="ECO:0000259" key="2">
    <source>
        <dbReference type="SMART" id="SM00867"/>
    </source>
</evidence>
<dbReference type="SMART" id="SM00867">
    <property type="entry name" value="YceI"/>
    <property type="match status" value="1"/>
</dbReference>
<proteinExistence type="predicted"/>
<organism evidence="3 4">
    <name type="scientific">Hyalangium rubrum</name>
    <dbReference type="NCBI Taxonomy" id="3103134"/>
    <lineage>
        <taxon>Bacteria</taxon>
        <taxon>Pseudomonadati</taxon>
        <taxon>Myxococcota</taxon>
        <taxon>Myxococcia</taxon>
        <taxon>Myxococcales</taxon>
        <taxon>Cystobacterineae</taxon>
        <taxon>Archangiaceae</taxon>
        <taxon>Hyalangium</taxon>
    </lineage>
</organism>
<dbReference type="InterPro" id="IPR036761">
    <property type="entry name" value="TTHA0802/YceI-like_sf"/>
</dbReference>
<dbReference type="InterPro" id="IPR007372">
    <property type="entry name" value="Lipid/polyisoprenoid-bd_YceI"/>
</dbReference>
<dbReference type="Pfam" id="PF04264">
    <property type="entry name" value="YceI"/>
    <property type="match status" value="1"/>
</dbReference>
<keyword evidence="4" id="KW-1185">Reference proteome</keyword>
<protein>
    <submittedName>
        <fullName evidence="3">YceI family protein</fullName>
    </submittedName>
</protein>
<dbReference type="Gene3D" id="2.40.128.110">
    <property type="entry name" value="Lipid/polyisoprenoid-binding, YceI-like"/>
    <property type="match status" value="1"/>
</dbReference>